<feature type="domain" description="C-type lectin" evidence="1">
    <location>
        <begin position="27"/>
        <end position="107"/>
    </location>
</feature>
<keyword evidence="3" id="KW-1185">Reference proteome</keyword>
<dbReference type="InterPro" id="IPR001304">
    <property type="entry name" value="C-type_lectin-like"/>
</dbReference>
<dbReference type="InterPro" id="IPR016186">
    <property type="entry name" value="C-type_lectin-like/link_sf"/>
</dbReference>
<dbReference type="SUPFAM" id="SSF56436">
    <property type="entry name" value="C-type lectin-like"/>
    <property type="match status" value="1"/>
</dbReference>
<dbReference type="Pfam" id="PF00059">
    <property type="entry name" value="Lectin_C"/>
    <property type="match status" value="1"/>
</dbReference>
<evidence type="ECO:0000313" key="2">
    <source>
        <dbReference type="Ensembl" id="ENSSANP00000000477.1"/>
    </source>
</evidence>
<dbReference type="AlphaFoldDB" id="A0A671K0N2"/>
<dbReference type="Proteomes" id="UP000472260">
    <property type="component" value="Unassembled WGS sequence"/>
</dbReference>
<proteinExistence type="predicted"/>
<dbReference type="PANTHER" id="PTHR45784:SF3">
    <property type="entry name" value="C-TYPE LECTIN DOMAIN FAMILY 4 MEMBER K-LIKE-RELATED"/>
    <property type="match status" value="1"/>
</dbReference>
<evidence type="ECO:0000313" key="3">
    <source>
        <dbReference type="Proteomes" id="UP000472260"/>
    </source>
</evidence>
<evidence type="ECO:0000259" key="1">
    <source>
        <dbReference type="PROSITE" id="PS50041"/>
    </source>
</evidence>
<dbReference type="PROSITE" id="PS50041">
    <property type="entry name" value="C_TYPE_LECTIN_2"/>
    <property type="match status" value="1"/>
</dbReference>
<dbReference type="PANTHER" id="PTHR45784">
    <property type="entry name" value="C-TYPE LECTIN DOMAIN FAMILY 20 MEMBER A-RELATED"/>
    <property type="match status" value="1"/>
</dbReference>
<sequence>INSRDWSKPYSCIHTDVERALLILQNKTWFEAQLYCRENHTDLVSIRNEEENEQVREDGNNSRNPFWIGLLEDSVEWSDGGQSAYRNYTGPPPVRGELMYMFQDGSWCKSTDDVRHSLCYSKTRLVLILKFLAK</sequence>
<dbReference type="Ensembl" id="ENSSANT00000000538.1">
    <property type="protein sequence ID" value="ENSSANP00000000477.1"/>
    <property type="gene ID" value="ENSSANG00000000336.1"/>
</dbReference>
<dbReference type="SMART" id="SM00034">
    <property type="entry name" value="CLECT"/>
    <property type="match status" value="1"/>
</dbReference>
<reference evidence="2" key="1">
    <citation type="submission" date="2025-08" db="UniProtKB">
        <authorList>
            <consortium name="Ensembl"/>
        </authorList>
    </citation>
    <scope>IDENTIFICATION</scope>
</reference>
<protein>
    <recommendedName>
        <fullName evidence="1">C-type lectin domain-containing protein</fullName>
    </recommendedName>
</protein>
<accession>A0A671K0N2</accession>
<dbReference type="InterPro" id="IPR016187">
    <property type="entry name" value="CTDL_fold"/>
</dbReference>
<dbReference type="Gene3D" id="3.10.100.10">
    <property type="entry name" value="Mannose-Binding Protein A, subunit A"/>
    <property type="match status" value="1"/>
</dbReference>
<organism evidence="2 3">
    <name type="scientific">Sinocyclocheilus anshuiensis</name>
    <dbReference type="NCBI Taxonomy" id="1608454"/>
    <lineage>
        <taxon>Eukaryota</taxon>
        <taxon>Metazoa</taxon>
        <taxon>Chordata</taxon>
        <taxon>Craniata</taxon>
        <taxon>Vertebrata</taxon>
        <taxon>Euteleostomi</taxon>
        <taxon>Actinopterygii</taxon>
        <taxon>Neopterygii</taxon>
        <taxon>Teleostei</taxon>
        <taxon>Ostariophysi</taxon>
        <taxon>Cypriniformes</taxon>
        <taxon>Cyprinidae</taxon>
        <taxon>Cyprininae</taxon>
        <taxon>Sinocyclocheilus</taxon>
    </lineage>
</organism>
<reference evidence="2" key="2">
    <citation type="submission" date="2025-09" db="UniProtKB">
        <authorList>
            <consortium name="Ensembl"/>
        </authorList>
    </citation>
    <scope>IDENTIFICATION</scope>
</reference>
<name>A0A671K0N2_9TELE</name>